<evidence type="ECO:0000313" key="2">
    <source>
        <dbReference type="Proteomes" id="UP000571183"/>
    </source>
</evidence>
<organism evidence="1 2">
    <name type="scientific">Canibacter oris</name>
    <dbReference type="NCBI Taxonomy" id="1365628"/>
    <lineage>
        <taxon>Bacteria</taxon>
        <taxon>Bacillati</taxon>
        <taxon>Actinomycetota</taxon>
        <taxon>Actinomycetes</taxon>
        <taxon>Micrococcales</taxon>
        <taxon>Microbacteriaceae</taxon>
        <taxon>Canibacter</taxon>
    </lineage>
</organism>
<dbReference type="Proteomes" id="UP000571183">
    <property type="component" value="Unassembled WGS sequence"/>
</dbReference>
<keyword evidence="2" id="KW-1185">Reference proteome</keyword>
<dbReference type="EMBL" id="JACIFD010000003">
    <property type="protein sequence ID" value="MBB4071050.1"/>
    <property type="molecule type" value="Genomic_DNA"/>
</dbReference>
<dbReference type="AlphaFoldDB" id="A0A840DEH4"/>
<comment type="caution">
    <text evidence="1">The sequence shown here is derived from an EMBL/GenBank/DDBJ whole genome shotgun (WGS) entry which is preliminary data.</text>
</comment>
<name>A0A840DEH4_9MICO</name>
<reference evidence="1" key="1">
    <citation type="submission" date="2020-08" db="EMBL/GenBank/DDBJ databases">
        <title>Sequencing the genomes of 1000 actinobacteria strains.</title>
        <authorList>
            <person name="Klenk H.-P."/>
        </authorList>
    </citation>
    <scope>NUCLEOTIDE SEQUENCE [LARGE SCALE GENOMIC DNA]</scope>
    <source>
        <strain evidence="1">DSM 27064</strain>
    </source>
</reference>
<protein>
    <submittedName>
        <fullName evidence="1">Putative caspase-like protein</fullName>
    </submittedName>
</protein>
<proteinExistence type="predicted"/>
<sequence length="119" mass="12958">MKLKQLWVRLAAPQVKFCGAKNSSARGPTEAVTLVPWAPIRDGTGRLRGVRHAGKSPARQVRVLLAGDGVFAQSLPVQLEPGERLLFRVGAAARAEQQTIVVRWLDSAGRELLWSVPVL</sequence>
<evidence type="ECO:0000313" key="1">
    <source>
        <dbReference type="EMBL" id="MBB4071050.1"/>
    </source>
</evidence>
<accession>A0A840DEH4</accession>
<gene>
    <name evidence="1" type="ORF">F5897_000338</name>
</gene>
<dbReference type="RefSeq" id="WP_124824957.1">
    <property type="nucleotide sequence ID" value="NZ_JACIFD010000003.1"/>
</dbReference>